<evidence type="ECO:0008006" key="2">
    <source>
        <dbReference type="Google" id="ProtNLM"/>
    </source>
</evidence>
<dbReference type="InterPro" id="IPR013785">
    <property type="entry name" value="Aldolase_TIM"/>
</dbReference>
<dbReference type="AlphaFoldDB" id="X1HDH3"/>
<organism evidence="1">
    <name type="scientific">marine sediment metagenome</name>
    <dbReference type="NCBI Taxonomy" id="412755"/>
    <lineage>
        <taxon>unclassified sequences</taxon>
        <taxon>metagenomes</taxon>
        <taxon>ecological metagenomes</taxon>
    </lineage>
</organism>
<dbReference type="Gene3D" id="3.20.20.70">
    <property type="entry name" value="Aldolase class I"/>
    <property type="match status" value="1"/>
</dbReference>
<sequence>MEKPSVKINRCGIGSGEPVYIVAELSANHRQQFDEAVKLVET</sequence>
<name>X1HDH3_9ZZZZ</name>
<reference evidence="1" key="1">
    <citation type="journal article" date="2014" name="Front. Microbiol.">
        <title>High frequency of phylogenetically diverse reductive dehalogenase-homologous genes in deep subseafloor sedimentary metagenomes.</title>
        <authorList>
            <person name="Kawai M."/>
            <person name="Futagami T."/>
            <person name="Toyoda A."/>
            <person name="Takaki Y."/>
            <person name="Nishi S."/>
            <person name="Hori S."/>
            <person name="Arai W."/>
            <person name="Tsubouchi T."/>
            <person name="Morono Y."/>
            <person name="Uchiyama I."/>
            <person name="Ito T."/>
            <person name="Fujiyama A."/>
            <person name="Inagaki F."/>
            <person name="Takami H."/>
        </authorList>
    </citation>
    <scope>NUCLEOTIDE SEQUENCE</scope>
    <source>
        <strain evidence="1">Expedition CK06-06</strain>
    </source>
</reference>
<gene>
    <name evidence="1" type="ORF">S03H2_38292</name>
</gene>
<dbReference type="EMBL" id="BARU01023608">
    <property type="protein sequence ID" value="GAH55100.1"/>
    <property type="molecule type" value="Genomic_DNA"/>
</dbReference>
<feature type="non-terminal residue" evidence="1">
    <location>
        <position position="42"/>
    </location>
</feature>
<evidence type="ECO:0000313" key="1">
    <source>
        <dbReference type="EMBL" id="GAH55100.1"/>
    </source>
</evidence>
<comment type="caution">
    <text evidence="1">The sequence shown here is derived from an EMBL/GenBank/DDBJ whole genome shotgun (WGS) entry which is preliminary data.</text>
</comment>
<protein>
    <recommendedName>
        <fullName evidence="2">N-acetylneuraminic acid synthase N-terminal domain-containing protein</fullName>
    </recommendedName>
</protein>
<proteinExistence type="predicted"/>
<accession>X1HDH3</accession>